<comment type="subcellular location">
    <subcellularLocation>
        <location evidence="1">Endoplasmic reticulum membrane</location>
        <topology evidence="1">Single-pass type III membrane protein</topology>
    </subcellularLocation>
</comment>
<dbReference type="PANTHER" id="PTHR48164:SF1">
    <property type="entry name" value="DOLICHYL-DIPHOSPHOOLIGOSACCHARIDE--PROTEIN GLYCOSYLTRANSFERASE SUBUNIT 4"/>
    <property type="match status" value="1"/>
</dbReference>
<protein>
    <recommendedName>
        <fullName evidence="3">Dolichyl-diphosphooligosaccharide--protein glycosyltransferase subunit 4</fullName>
    </recommendedName>
</protein>
<reference evidence="10 11" key="1">
    <citation type="journal article" date="2012" name="Science">
        <title>The Paleozoic origin of enzymatic lignin decomposition reconstructed from 31 fungal genomes.</title>
        <authorList>
            <person name="Floudas D."/>
            <person name="Binder M."/>
            <person name="Riley R."/>
            <person name="Barry K."/>
            <person name="Blanchette R.A."/>
            <person name="Henrissat B."/>
            <person name="Martinez A.T."/>
            <person name="Otillar R."/>
            <person name="Spatafora J.W."/>
            <person name="Yadav J.S."/>
            <person name="Aerts A."/>
            <person name="Benoit I."/>
            <person name="Boyd A."/>
            <person name="Carlson A."/>
            <person name="Copeland A."/>
            <person name="Coutinho P.M."/>
            <person name="de Vries R.P."/>
            <person name="Ferreira P."/>
            <person name="Findley K."/>
            <person name="Foster B."/>
            <person name="Gaskell J."/>
            <person name="Glotzer D."/>
            <person name="Gorecki P."/>
            <person name="Heitman J."/>
            <person name="Hesse C."/>
            <person name="Hori C."/>
            <person name="Igarashi K."/>
            <person name="Jurgens J.A."/>
            <person name="Kallen N."/>
            <person name="Kersten P."/>
            <person name="Kohler A."/>
            <person name="Kuees U."/>
            <person name="Kumar T.K.A."/>
            <person name="Kuo A."/>
            <person name="LaButti K."/>
            <person name="Larrondo L.F."/>
            <person name="Lindquist E."/>
            <person name="Ling A."/>
            <person name="Lombard V."/>
            <person name="Lucas S."/>
            <person name="Lundell T."/>
            <person name="Martin R."/>
            <person name="McLaughlin D.J."/>
            <person name="Morgenstern I."/>
            <person name="Morin E."/>
            <person name="Murat C."/>
            <person name="Nagy L.G."/>
            <person name="Nolan M."/>
            <person name="Ohm R.A."/>
            <person name="Patyshakuliyeva A."/>
            <person name="Rokas A."/>
            <person name="Ruiz-Duenas F.J."/>
            <person name="Sabat G."/>
            <person name="Salamov A."/>
            <person name="Samejima M."/>
            <person name="Schmutz J."/>
            <person name="Slot J.C."/>
            <person name="St John F."/>
            <person name="Stenlid J."/>
            <person name="Sun H."/>
            <person name="Sun S."/>
            <person name="Syed K."/>
            <person name="Tsang A."/>
            <person name="Wiebenga A."/>
            <person name="Young D."/>
            <person name="Pisabarro A."/>
            <person name="Eastwood D.C."/>
            <person name="Martin F."/>
            <person name="Cullen D."/>
            <person name="Grigoriev I.V."/>
            <person name="Hibbett D.S."/>
        </authorList>
    </citation>
    <scope>NUCLEOTIDE SEQUENCE [LARGE SCALE GENOMIC DNA]</scope>
    <source>
        <strain evidence="10 11">MD-104</strain>
    </source>
</reference>
<dbReference type="STRING" id="742152.A0A2H3JFH0"/>
<dbReference type="OrthoDB" id="2124077at2759"/>
<evidence type="ECO:0000256" key="7">
    <source>
        <dbReference type="ARBA" id="ARBA00022989"/>
    </source>
</evidence>
<keyword evidence="4 9" id="KW-0812">Transmembrane</keyword>
<organism evidence="10 11">
    <name type="scientific">Wolfiporia cocos (strain MD-104)</name>
    <name type="common">Brown rot fungus</name>
    <dbReference type="NCBI Taxonomy" id="742152"/>
    <lineage>
        <taxon>Eukaryota</taxon>
        <taxon>Fungi</taxon>
        <taxon>Dikarya</taxon>
        <taxon>Basidiomycota</taxon>
        <taxon>Agaricomycotina</taxon>
        <taxon>Agaricomycetes</taxon>
        <taxon>Polyporales</taxon>
        <taxon>Phaeolaceae</taxon>
        <taxon>Wolfiporia</taxon>
    </lineage>
</organism>
<accession>A0A2H3JFH0</accession>
<evidence type="ECO:0000256" key="9">
    <source>
        <dbReference type="SAM" id="Phobius"/>
    </source>
</evidence>
<name>A0A2H3JFH0_WOLCO</name>
<proteinExistence type="inferred from homology"/>
<dbReference type="OMA" id="MITHMEL"/>
<comment type="similarity">
    <text evidence="2">Belongs to the OST4 family.</text>
</comment>
<dbReference type="GO" id="GO:0008250">
    <property type="term" value="C:oligosaccharyltransferase complex"/>
    <property type="evidence" value="ECO:0007669"/>
    <property type="project" value="TreeGrafter"/>
</dbReference>
<dbReference type="SUPFAM" id="SSF103464">
    <property type="entry name" value="Oligosaccharyltransferase subunit ost4p"/>
    <property type="match status" value="1"/>
</dbReference>
<evidence type="ECO:0000313" key="10">
    <source>
        <dbReference type="EMBL" id="PCH37489.1"/>
    </source>
</evidence>
<evidence type="ECO:0000256" key="3">
    <source>
        <dbReference type="ARBA" id="ARBA00017662"/>
    </source>
</evidence>
<dbReference type="GO" id="GO:0018279">
    <property type="term" value="P:protein N-linked glycosylation via asparagine"/>
    <property type="evidence" value="ECO:0007669"/>
    <property type="project" value="TreeGrafter"/>
</dbReference>
<dbReference type="PANTHER" id="PTHR48164">
    <property type="entry name" value="DOLICHYL-DIPHOSPHOOLIGOSACCHARIDE--PROTEIN GLYCOSYLTRANSFERASE SUBUNIT 4"/>
    <property type="match status" value="1"/>
</dbReference>
<keyword evidence="7 9" id="KW-1133">Transmembrane helix</keyword>
<evidence type="ECO:0000313" key="11">
    <source>
        <dbReference type="Proteomes" id="UP000218811"/>
    </source>
</evidence>
<dbReference type="InterPro" id="IPR018943">
    <property type="entry name" value="Oligosaccaryltransferase"/>
</dbReference>
<dbReference type="EMBL" id="KB467931">
    <property type="protein sequence ID" value="PCH37489.1"/>
    <property type="molecule type" value="Genomic_DNA"/>
</dbReference>
<dbReference type="InterPro" id="IPR051307">
    <property type="entry name" value="OST4"/>
</dbReference>
<evidence type="ECO:0000256" key="5">
    <source>
        <dbReference type="ARBA" id="ARBA00022824"/>
    </source>
</evidence>
<dbReference type="InterPro" id="IPR036330">
    <property type="entry name" value="Ost4p_sf"/>
</dbReference>
<dbReference type="AlphaFoldDB" id="A0A2H3JFH0"/>
<feature type="transmembrane region" description="Helical" evidence="9">
    <location>
        <begin position="26"/>
        <end position="47"/>
    </location>
</feature>
<evidence type="ECO:0000256" key="1">
    <source>
        <dbReference type="ARBA" id="ARBA00004643"/>
    </source>
</evidence>
<sequence>MRQIQTNKHSSGDHDFEHKMITHMELYNLANTLGMLAMVTVVAYHFVAVNAKHVSGQNGNTASS</sequence>
<evidence type="ECO:0000256" key="4">
    <source>
        <dbReference type="ARBA" id="ARBA00022692"/>
    </source>
</evidence>
<evidence type="ECO:0000256" key="6">
    <source>
        <dbReference type="ARBA" id="ARBA00022968"/>
    </source>
</evidence>
<keyword evidence="11" id="KW-1185">Reference proteome</keyword>
<keyword evidence="8 9" id="KW-0472">Membrane</keyword>
<dbReference type="Pfam" id="PF10215">
    <property type="entry name" value="Ost4"/>
    <property type="match status" value="1"/>
</dbReference>
<dbReference type="Proteomes" id="UP000218811">
    <property type="component" value="Unassembled WGS sequence"/>
</dbReference>
<evidence type="ECO:0000256" key="8">
    <source>
        <dbReference type="ARBA" id="ARBA00023136"/>
    </source>
</evidence>
<keyword evidence="6" id="KW-0735">Signal-anchor</keyword>
<keyword evidence="5" id="KW-0256">Endoplasmic reticulum</keyword>
<gene>
    <name evidence="10" type="ORF">WOLCODRAFT_158207</name>
</gene>
<evidence type="ECO:0000256" key="2">
    <source>
        <dbReference type="ARBA" id="ARBA00007685"/>
    </source>
</evidence>